<dbReference type="EMBL" id="CP023699">
    <property type="protein sequence ID" value="QEU92664.1"/>
    <property type="molecule type" value="Genomic_DNA"/>
</dbReference>
<reference evidence="2 3" key="1">
    <citation type="submission" date="2017-09" db="EMBL/GenBank/DDBJ databases">
        <authorList>
            <person name="Lee N."/>
            <person name="Cho B.-K."/>
        </authorList>
    </citation>
    <scope>NUCLEOTIDE SEQUENCE [LARGE SCALE GENOMIC DNA]</scope>
    <source>
        <strain evidence="2 3">ATCC 12853</strain>
    </source>
</reference>
<dbReference type="GO" id="GO:0003677">
    <property type="term" value="F:DNA binding"/>
    <property type="evidence" value="ECO:0007669"/>
    <property type="project" value="InterPro"/>
</dbReference>
<dbReference type="Pfam" id="PF19054">
    <property type="entry name" value="DUF5753"/>
    <property type="match status" value="1"/>
</dbReference>
<accession>A0A5J6GDN1</accession>
<sequence>MEQRAHPLQKSVRVRTGEMISAYGELSAMPPRNRRRKNASAMKMLGAQVAALRRAAGLTQRELSKRLLVDEETVASIEQGRRPLKEDLAASLDEILDAKGVLTAAVENMPEVDLFPRWAEEYMDLEREAIALSWYDNQVLPGLLQTEAYARAVFSNDVPTLNEDDIAMRVAARMGRQEILHRKSPPRASFVISEVTLIDRLGGDEVYYEQLRRLREWADLPGVALQVMPVGRDFHAGLAGPFTLIETPDHQRLAYTEAPRSSQIIADPDEVAHLEHRYAMLRSQALNPQETKDLLNRLLGE</sequence>
<dbReference type="Gene3D" id="1.10.260.40">
    <property type="entry name" value="lambda repressor-like DNA-binding domains"/>
    <property type="match status" value="1"/>
</dbReference>
<dbReference type="InterPro" id="IPR001387">
    <property type="entry name" value="Cro/C1-type_HTH"/>
</dbReference>
<dbReference type="InterPro" id="IPR010982">
    <property type="entry name" value="Lambda_DNA-bd_dom_sf"/>
</dbReference>
<dbReference type="CDD" id="cd00093">
    <property type="entry name" value="HTH_XRE"/>
    <property type="match status" value="1"/>
</dbReference>
<dbReference type="RefSeq" id="WP_079043641.1">
    <property type="nucleotide sequence ID" value="NZ_CP023699.1"/>
</dbReference>
<feature type="domain" description="HTH cro/C1-type" evidence="1">
    <location>
        <begin position="49"/>
        <end position="102"/>
    </location>
</feature>
<organism evidence="2 3">
    <name type="scientific">Streptomyces kanamyceticus</name>
    <dbReference type="NCBI Taxonomy" id="1967"/>
    <lineage>
        <taxon>Bacteria</taxon>
        <taxon>Bacillati</taxon>
        <taxon>Actinomycetota</taxon>
        <taxon>Actinomycetes</taxon>
        <taxon>Kitasatosporales</taxon>
        <taxon>Streptomycetaceae</taxon>
        <taxon>Streptomyces</taxon>
    </lineage>
</organism>
<name>A0A5J6GDN1_STRKN</name>
<evidence type="ECO:0000313" key="3">
    <source>
        <dbReference type="Proteomes" id="UP000325529"/>
    </source>
</evidence>
<evidence type="ECO:0000313" key="2">
    <source>
        <dbReference type="EMBL" id="QEU92664.1"/>
    </source>
</evidence>
<dbReference type="Pfam" id="PF13560">
    <property type="entry name" value="HTH_31"/>
    <property type="match status" value="1"/>
</dbReference>
<proteinExistence type="predicted"/>
<dbReference type="SUPFAM" id="SSF47413">
    <property type="entry name" value="lambda repressor-like DNA-binding domains"/>
    <property type="match status" value="1"/>
</dbReference>
<dbReference type="KEGG" id="ska:CP970_18690"/>
<dbReference type="OrthoDB" id="5177600at2"/>
<dbReference type="AlphaFoldDB" id="A0A5J6GDN1"/>
<dbReference type="PROSITE" id="PS50943">
    <property type="entry name" value="HTH_CROC1"/>
    <property type="match status" value="1"/>
</dbReference>
<dbReference type="Proteomes" id="UP000325529">
    <property type="component" value="Chromosome"/>
</dbReference>
<dbReference type="InterPro" id="IPR043917">
    <property type="entry name" value="DUF5753"/>
</dbReference>
<evidence type="ECO:0000259" key="1">
    <source>
        <dbReference type="PROSITE" id="PS50943"/>
    </source>
</evidence>
<keyword evidence="3" id="KW-1185">Reference proteome</keyword>
<protein>
    <submittedName>
        <fullName evidence="2">XRE family transcriptional regulator</fullName>
    </submittedName>
</protein>
<dbReference type="SMART" id="SM00530">
    <property type="entry name" value="HTH_XRE"/>
    <property type="match status" value="1"/>
</dbReference>
<gene>
    <name evidence="2" type="ORF">CP970_18690</name>
</gene>